<gene>
    <name evidence="1" type="ORF">D1B33_08610</name>
</gene>
<dbReference type="InterPro" id="IPR019593">
    <property type="entry name" value="Spore_coat_protein_Z/Y"/>
</dbReference>
<evidence type="ECO:0000313" key="2">
    <source>
        <dbReference type="Proteomes" id="UP000265692"/>
    </source>
</evidence>
<dbReference type="EMBL" id="QWEI01000003">
    <property type="protein sequence ID" value="RHW37582.1"/>
    <property type="molecule type" value="Genomic_DNA"/>
</dbReference>
<sequence length="134" mass="15265">MSQNMEKCVQLSKNHSLDVFNSFNSFNRHLPLPFMFLTNCGGEPFMAIGENKKGYHFFSPYFLLKKMLDESCMQLMILEPVGTDGCLIEYPERFYSLQTTGSSILVLKESISAIQTFSSDDIDRKLIDPGSKKD</sequence>
<proteinExistence type="predicted"/>
<comment type="caution">
    <text evidence="1">The sequence shown here is derived from an EMBL/GenBank/DDBJ whole genome shotgun (WGS) entry which is preliminary data.</text>
</comment>
<evidence type="ECO:0000313" key="1">
    <source>
        <dbReference type="EMBL" id="RHW37582.1"/>
    </source>
</evidence>
<dbReference type="Pfam" id="PF10612">
    <property type="entry name" value="Spore-coat_CotZ"/>
    <property type="match status" value="1"/>
</dbReference>
<dbReference type="AlphaFoldDB" id="A0A396S918"/>
<keyword evidence="2" id="KW-1185">Reference proteome</keyword>
<dbReference type="Proteomes" id="UP000265692">
    <property type="component" value="Unassembled WGS sequence"/>
</dbReference>
<reference evidence="1 2" key="1">
    <citation type="submission" date="2018-08" db="EMBL/GenBank/DDBJ databases">
        <title>Lysinibacillus sp. YLB-03 draft genome sequence.</title>
        <authorList>
            <person name="Yu L."/>
        </authorList>
    </citation>
    <scope>NUCLEOTIDE SEQUENCE [LARGE SCALE GENOMIC DNA]</scope>
    <source>
        <strain evidence="1 2">YLB-03</strain>
    </source>
</reference>
<name>A0A396S918_9BACL</name>
<protein>
    <submittedName>
        <fullName evidence="1">Uncharacterized protein</fullName>
    </submittedName>
</protein>
<organism evidence="1 2">
    <name type="scientific">Ureibacillus yapensis</name>
    <dbReference type="NCBI Taxonomy" id="2304605"/>
    <lineage>
        <taxon>Bacteria</taxon>
        <taxon>Bacillati</taxon>
        <taxon>Bacillota</taxon>
        <taxon>Bacilli</taxon>
        <taxon>Bacillales</taxon>
        <taxon>Caryophanaceae</taxon>
        <taxon>Ureibacillus</taxon>
    </lineage>
</organism>
<accession>A0A396S918</accession>